<dbReference type="GO" id="GO:0009002">
    <property type="term" value="F:serine-type D-Ala-D-Ala carboxypeptidase activity"/>
    <property type="evidence" value="ECO:0007669"/>
    <property type="project" value="UniProtKB-EC"/>
</dbReference>
<keyword evidence="6" id="KW-0961">Cell wall biogenesis/degradation</keyword>
<feature type="active site" evidence="7">
    <location>
        <position position="74"/>
    </location>
</feature>
<dbReference type="EC" id="3.4.16.4" evidence="10"/>
<evidence type="ECO:0000256" key="3">
    <source>
        <dbReference type="ARBA" id="ARBA00022801"/>
    </source>
</evidence>
<sequence length="117" mass="12364">MRKLDPASLTKIMTSYVVGQALKAGKIKLTDMVTVGKDAWATGNPALRGSSVMFLKPGDQVSVADLNKGIIIQSGNDACIALADYVAGSQESFIGPDERLCETTGVNQYNLPDGTRS</sequence>
<feature type="active site" description="Proton acceptor" evidence="7">
    <location>
        <position position="11"/>
    </location>
</feature>
<evidence type="ECO:0000256" key="6">
    <source>
        <dbReference type="ARBA" id="ARBA00023316"/>
    </source>
</evidence>
<dbReference type="SUPFAM" id="SSF56601">
    <property type="entry name" value="beta-lactamase/transpeptidase-like"/>
    <property type="match status" value="1"/>
</dbReference>
<keyword evidence="5" id="KW-0573">Peptidoglycan synthesis</keyword>
<feature type="active site" description="Acyl-ester intermediate" evidence="7">
    <location>
        <position position="8"/>
    </location>
</feature>
<evidence type="ECO:0000256" key="7">
    <source>
        <dbReference type="PIRSR" id="PIRSR618044-1"/>
    </source>
</evidence>
<dbReference type="PRINTS" id="PR00725">
    <property type="entry name" value="DADACBPTASE1"/>
</dbReference>
<gene>
    <name evidence="10" type="primary">dacC_4</name>
    <name evidence="10" type="ORF">NCTC6754_07140</name>
</gene>
<name>A0A447U6P4_SALET</name>
<feature type="domain" description="Peptidase S11 D-alanyl-D-alanine carboxypeptidase A N-terminal" evidence="9">
    <location>
        <begin position="3"/>
        <end position="106"/>
    </location>
</feature>
<dbReference type="EMBL" id="LR134190">
    <property type="protein sequence ID" value="VEB61765.1"/>
    <property type="molecule type" value="Genomic_DNA"/>
</dbReference>
<evidence type="ECO:0000256" key="1">
    <source>
        <dbReference type="ARBA" id="ARBA00007164"/>
    </source>
</evidence>
<dbReference type="Pfam" id="PF00768">
    <property type="entry name" value="Peptidase_S11"/>
    <property type="match status" value="1"/>
</dbReference>
<keyword evidence="10" id="KW-0121">Carboxypeptidase</keyword>
<dbReference type="InterPro" id="IPR018044">
    <property type="entry name" value="Peptidase_S11"/>
</dbReference>
<keyword evidence="2" id="KW-0732">Signal</keyword>
<evidence type="ECO:0000313" key="11">
    <source>
        <dbReference type="Proteomes" id="UP000269208"/>
    </source>
</evidence>
<dbReference type="InterPro" id="IPR012338">
    <property type="entry name" value="Beta-lactam/transpept-like"/>
</dbReference>
<keyword evidence="4" id="KW-0133">Cell shape</keyword>
<dbReference type="GO" id="GO:0006508">
    <property type="term" value="P:proteolysis"/>
    <property type="evidence" value="ECO:0007669"/>
    <property type="project" value="InterPro"/>
</dbReference>
<dbReference type="GO" id="GO:0009252">
    <property type="term" value="P:peptidoglycan biosynthetic process"/>
    <property type="evidence" value="ECO:0007669"/>
    <property type="project" value="UniProtKB-KW"/>
</dbReference>
<reference evidence="10 11" key="1">
    <citation type="submission" date="2018-12" db="EMBL/GenBank/DDBJ databases">
        <authorList>
            <consortium name="Pathogen Informatics"/>
        </authorList>
    </citation>
    <scope>NUCLEOTIDE SEQUENCE [LARGE SCALE GENOMIC DNA]</scope>
    <source>
        <strain evidence="10 11">NCTC6754</strain>
    </source>
</reference>
<evidence type="ECO:0000259" key="9">
    <source>
        <dbReference type="Pfam" id="PF00768"/>
    </source>
</evidence>
<organism evidence="10 11">
    <name type="scientific">Salmonella enterica I</name>
    <dbReference type="NCBI Taxonomy" id="59201"/>
    <lineage>
        <taxon>Bacteria</taxon>
        <taxon>Pseudomonadati</taxon>
        <taxon>Pseudomonadota</taxon>
        <taxon>Gammaproteobacteria</taxon>
        <taxon>Enterobacterales</taxon>
        <taxon>Enterobacteriaceae</taxon>
        <taxon>Salmonella</taxon>
    </lineage>
</organism>
<proteinExistence type="inferred from homology"/>
<dbReference type="Gene3D" id="3.40.710.10">
    <property type="entry name" value="DD-peptidase/beta-lactamase superfamily"/>
    <property type="match status" value="1"/>
</dbReference>
<accession>A0A447U6P4</accession>
<dbReference type="Proteomes" id="UP000269208">
    <property type="component" value="Chromosome"/>
</dbReference>
<keyword evidence="10" id="KW-0645">Protease</keyword>
<evidence type="ECO:0000256" key="4">
    <source>
        <dbReference type="ARBA" id="ARBA00022960"/>
    </source>
</evidence>
<dbReference type="AlphaFoldDB" id="A0A447U6P4"/>
<evidence type="ECO:0000256" key="8">
    <source>
        <dbReference type="RuleBase" id="RU004016"/>
    </source>
</evidence>
<evidence type="ECO:0000313" key="10">
    <source>
        <dbReference type="EMBL" id="VEB61765.1"/>
    </source>
</evidence>
<protein>
    <submittedName>
        <fullName evidence="10">D-alanyl-D-alanine carboxypeptidase fraction C</fullName>
        <ecNumber evidence="10">3.4.16.4</ecNumber>
    </submittedName>
</protein>
<dbReference type="InterPro" id="IPR001967">
    <property type="entry name" value="Peptidase_S11_N"/>
</dbReference>
<dbReference type="GO" id="GO:0008360">
    <property type="term" value="P:regulation of cell shape"/>
    <property type="evidence" value="ECO:0007669"/>
    <property type="project" value="UniProtKB-KW"/>
</dbReference>
<evidence type="ECO:0000256" key="5">
    <source>
        <dbReference type="ARBA" id="ARBA00022984"/>
    </source>
</evidence>
<dbReference type="GO" id="GO:0071555">
    <property type="term" value="P:cell wall organization"/>
    <property type="evidence" value="ECO:0007669"/>
    <property type="project" value="UniProtKB-KW"/>
</dbReference>
<keyword evidence="3 10" id="KW-0378">Hydrolase</keyword>
<comment type="similarity">
    <text evidence="1 8">Belongs to the peptidase S11 family.</text>
</comment>
<evidence type="ECO:0000256" key="2">
    <source>
        <dbReference type="ARBA" id="ARBA00022729"/>
    </source>
</evidence>